<dbReference type="Proteomes" id="UP000266340">
    <property type="component" value="Unassembled WGS sequence"/>
</dbReference>
<keyword evidence="2" id="KW-1185">Reference proteome</keyword>
<name>A0A398CTF4_9BACL</name>
<protein>
    <submittedName>
        <fullName evidence="1">Uncharacterized protein</fullName>
    </submittedName>
</protein>
<evidence type="ECO:0000313" key="2">
    <source>
        <dbReference type="Proteomes" id="UP000266340"/>
    </source>
</evidence>
<evidence type="ECO:0000313" key="1">
    <source>
        <dbReference type="EMBL" id="RIE02591.1"/>
    </source>
</evidence>
<gene>
    <name evidence="1" type="ORF">D3H35_18075</name>
</gene>
<reference evidence="1 2" key="1">
    <citation type="submission" date="2018-09" db="EMBL/GenBank/DDBJ databases">
        <title>Cohnella cavernae sp. nov., isolated from a karst cave.</title>
        <authorList>
            <person name="Zhu H."/>
        </authorList>
    </citation>
    <scope>NUCLEOTIDE SEQUENCE [LARGE SCALE GENOMIC DNA]</scope>
    <source>
        <strain evidence="1 2">K2E09-144</strain>
    </source>
</reference>
<accession>A0A398CTF4</accession>
<comment type="caution">
    <text evidence="1">The sequence shown here is derived from an EMBL/GenBank/DDBJ whole genome shotgun (WGS) entry which is preliminary data.</text>
</comment>
<proteinExistence type="predicted"/>
<dbReference type="AlphaFoldDB" id="A0A398CTF4"/>
<dbReference type="EMBL" id="QXJM01000039">
    <property type="protein sequence ID" value="RIE02591.1"/>
    <property type="molecule type" value="Genomic_DNA"/>
</dbReference>
<sequence length="198" mass="22188">MTFLELFAWLSEMQQYYLSRVPDRNYYKFLDLLGVEKREAVSAVTEASFDGVRERLLLPRGTKLLADDQLFETADAIHLLPLAIERIVVRTEREASDMTASNTGGNTAFFAFGREAHAGSRFYVAFDQEPEVGETVTLSIRLATTGKLRLTSGRCFLLPRFHGKPTASRKLRGRHGFLSTSLATIPYICRSADGLLFG</sequence>
<organism evidence="1 2">
    <name type="scientific">Cohnella faecalis</name>
    <dbReference type="NCBI Taxonomy" id="2315694"/>
    <lineage>
        <taxon>Bacteria</taxon>
        <taxon>Bacillati</taxon>
        <taxon>Bacillota</taxon>
        <taxon>Bacilli</taxon>
        <taxon>Bacillales</taxon>
        <taxon>Paenibacillaceae</taxon>
        <taxon>Cohnella</taxon>
    </lineage>
</organism>